<dbReference type="GO" id="GO:0008168">
    <property type="term" value="F:methyltransferase activity"/>
    <property type="evidence" value="ECO:0007669"/>
    <property type="project" value="UniProtKB-KW"/>
</dbReference>
<dbReference type="Pfam" id="PF13578">
    <property type="entry name" value="Methyltransf_24"/>
    <property type="match status" value="1"/>
</dbReference>
<protein>
    <submittedName>
        <fullName evidence="2">Class I SAM-dependent methyltransferase</fullName>
    </submittedName>
</protein>
<evidence type="ECO:0000313" key="3">
    <source>
        <dbReference type="Proteomes" id="UP000683557"/>
    </source>
</evidence>
<accession>A0ABX8J9E4</accession>
<sequence length="331" mass="38515">MSGTKEKAINLLRRTLPVWEWFLAPFTLLGALLFALIRRGGIERLPLTRRILLQVGVFPISRHYYEPQFDHRAMRRPLDAERPLPGIDWNEAEQIELLGRFHYADELLQFPERPRDGRIEFHYDNAMFPPGDAEILYSMVRHFRPGSVIEIGSGNSTLMVVNALQKNAEEEQGYRCRHICIEPYEMPWLEQTGVTVLRERVESVDRELFATLQAGDILFIDSSHMIRPQGDVLAIYLEILPLLRPGVLVHIHDIFSPQDYPREWVVDEVKFWNEQYLLEAFLTMNREFRVVAGLSYLKLNHYDLLCACCPVFARQGGGPGSMWLRREQARP</sequence>
<keyword evidence="1" id="KW-0812">Transmembrane</keyword>
<feature type="transmembrane region" description="Helical" evidence="1">
    <location>
        <begin position="18"/>
        <end position="37"/>
    </location>
</feature>
<keyword evidence="2" id="KW-0808">Transferase</keyword>
<evidence type="ECO:0000256" key="1">
    <source>
        <dbReference type="SAM" id="Phobius"/>
    </source>
</evidence>
<keyword evidence="3" id="KW-1185">Reference proteome</keyword>
<dbReference type="RefSeq" id="WP_216801764.1">
    <property type="nucleotide sequence ID" value="NZ_CP076723.1"/>
</dbReference>
<evidence type="ECO:0000313" key="2">
    <source>
        <dbReference type="EMBL" id="QWV95063.1"/>
    </source>
</evidence>
<dbReference type="EMBL" id="CP076723">
    <property type="protein sequence ID" value="QWV95063.1"/>
    <property type="molecule type" value="Genomic_DNA"/>
</dbReference>
<proteinExistence type="predicted"/>
<reference evidence="2 3" key="1">
    <citation type="submission" date="2021-06" db="EMBL/GenBank/DDBJ databases">
        <title>Gemonas diversity in paddy soil.</title>
        <authorList>
            <person name="Liu G."/>
        </authorList>
    </citation>
    <scope>NUCLEOTIDE SEQUENCE [LARGE SCALE GENOMIC DNA]</scope>
    <source>
        <strain evidence="2 3">RG10</strain>
    </source>
</reference>
<name>A0ABX8J9E4_9BACT</name>
<keyword evidence="1" id="KW-1133">Transmembrane helix</keyword>
<dbReference type="GO" id="GO:0032259">
    <property type="term" value="P:methylation"/>
    <property type="evidence" value="ECO:0007669"/>
    <property type="project" value="UniProtKB-KW"/>
</dbReference>
<organism evidence="2 3">
    <name type="scientific">Geomonas oryzisoli</name>
    <dbReference type="NCBI Taxonomy" id="2847992"/>
    <lineage>
        <taxon>Bacteria</taxon>
        <taxon>Pseudomonadati</taxon>
        <taxon>Thermodesulfobacteriota</taxon>
        <taxon>Desulfuromonadia</taxon>
        <taxon>Geobacterales</taxon>
        <taxon>Geobacteraceae</taxon>
        <taxon>Geomonas</taxon>
    </lineage>
</organism>
<dbReference type="Proteomes" id="UP000683557">
    <property type="component" value="Chromosome"/>
</dbReference>
<keyword evidence="2" id="KW-0489">Methyltransferase</keyword>
<keyword evidence="1" id="KW-0472">Membrane</keyword>
<gene>
    <name evidence="2" type="ORF">KP004_07765</name>
</gene>